<dbReference type="PROSITE" id="PS50102">
    <property type="entry name" value="RRM"/>
    <property type="match status" value="2"/>
</dbReference>
<protein>
    <recommendedName>
        <fullName evidence="5">RRM domain-containing protein</fullName>
    </recommendedName>
</protein>
<feature type="compositionally biased region" description="Polar residues" evidence="4">
    <location>
        <begin position="1"/>
        <end position="13"/>
    </location>
</feature>
<reference evidence="6 7" key="1">
    <citation type="submission" date="2016-07" db="EMBL/GenBank/DDBJ databases">
        <title>Pervasive Adenine N6-methylation of Active Genes in Fungi.</title>
        <authorList>
            <consortium name="DOE Joint Genome Institute"/>
            <person name="Mondo S.J."/>
            <person name="Dannebaum R.O."/>
            <person name="Kuo R.C."/>
            <person name="Labutti K."/>
            <person name="Haridas S."/>
            <person name="Kuo A."/>
            <person name="Salamov A."/>
            <person name="Ahrendt S.R."/>
            <person name="Lipzen A."/>
            <person name="Sullivan W."/>
            <person name="Andreopoulos W.B."/>
            <person name="Clum A."/>
            <person name="Lindquist E."/>
            <person name="Daum C."/>
            <person name="Ramamoorthy G.K."/>
            <person name="Gryganskyi A."/>
            <person name="Culley D."/>
            <person name="Magnuson J.K."/>
            <person name="James T.Y."/>
            <person name="O'Malley M.A."/>
            <person name="Stajich J.E."/>
            <person name="Spatafora J.W."/>
            <person name="Visel A."/>
            <person name="Grigoriev I.V."/>
        </authorList>
    </citation>
    <scope>NUCLEOTIDE SEQUENCE [LARGE SCALE GENOMIC DNA]</scope>
    <source>
        <strain evidence="6 7">PL171</strain>
    </source>
</reference>
<dbReference type="SMART" id="SM00360">
    <property type="entry name" value="RRM"/>
    <property type="match status" value="2"/>
</dbReference>
<feature type="region of interest" description="Disordered" evidence="4">
    <location>
        <begin position="1"/>
        <end position="25"/>
    </location>
</feature>
<dbReference type="SUPFAM" id="SSF54928">
    <property type="entry name" value="RNA-binding domain, RBD"/>
    <property type="match status" value="1"/>
</dbReference>
<name>A0A1Y2HS48_9FUNG</name>
<dbReference type="Proteomes" id="UP000193411">
    <property type="component" value="Unassembled WGS sequence"/>
</dbReference>
<feature type="domain" description="RRM" evidence="5">
    <location>
        <begin position="259"/>
        <end position="338"/>
    </location>
</feature>
<dbReference type="Pfam" id="PF00076">
    <property type="entry name" value="RRM_1"/>
    <property type="match status" value="1"/>
</dbReference>
<gene>
    <name evidence="6" type="ORF">BCR44DRAFT_1388385</name>
</gene>
<dbReference type="InterPro" id="IPR012677">
    <property type="entry name" value="Nucleotide-bd_a/b_plait_sf"/>
</dbReference>
<evidence type="ECO:0000256" key="1">
    <source>
        <dbReference type="ARBA" id="ARBA00022737"/>
    </source>
</evidence>
<dbReference type="EMBL" id="MCFL01000012">
    <property type="protein sequence ID" value="ORZ37420.1"/>
    <property type="molecule type" value="Genomic_DNA"/>
</dbReference>
<sequence>MHTWSSSLSTSAPCTPPGNGVGLDNSSSLNFDSACTFTVGKGHAAAEVTPRPSTSTCSHSFADDPSYSDEDAEHSARTSLLASSCSPFVSLPHTLSPDAIQAPIPISTSACSSSNEQFQAQDPPPKEAIDDSTTPPNSPLTAISPALAQLPPVVLHELIASATSNLYIRGLPIHITDSHLFSLCSPHGHVLSAKSIVDLRTGQCKGYGFVLFARPHDAVAAMLFINKNPYVLGGPRLQASMARESFAAKLKVLQDDESANVYLSNLPLAMDEQGLIDLLKPVHALSVRILVGPTGVSRGVGFARRLANRDAASQIISKLNRLTLDPGLPPLQVRFADSPAQKMLKA</sequence>
<feature type="region of interest" description="Disordered" evidence="4">
    <location>
        <begin position="110"/>
        <end position="142"/>
    </location>
</feature>
<organism evidence="6 7">
    <name type="scientific">Catenaria anguillulae PL171</name>
    <dbReference type="NCBI Taxonomy" id="765915"/>
    <lineage>
        <taxon>Eukaryota</taxon>
        <taxon>Fungi</taxon>
        <taxon>Fungi incertae sedis</taxon>
        <taxon>Blastocladiomycota</taxon>
        <taxon>Blastocladiomycetes</taxon>
        <taxon>Blastocladiales</taxon>
        <taxon>Catenariaceae</taxon>
        <taxon>Catenaria</taxon>
    </lineage>
</organism>
<evidence type="ECO:0000256" key="2">
    <source>
        <dbReference type="ARBA" id="ARBA00022884"/>
    </source>
</evidence>
<comment type="caution">
    <text evidence="6">The sequence shown here is derived from an EMBL/GenBank/DDBJ whole genome shotgun (WGS) entry which is preliminary data.</text>
</comment>
<dbReference type="GO" id="GO:0003723">
    <property type="term" value="F:RNA binding"/>
    <property type="evidence" value="ECO:0007669"/>
    <property type="project" value="UniProtKB-UniRule"/>
</dbReference>
<feature type="non-terminal residue" evidence="6">
    <location>
        <position position="346"/>
    </location>
</feature>
<dbReference type="STRING" id="765915.A0A1Y2HS48"/>
<feature type="domain" description="RRM" evidence="5">
    <location>
        <begin position="164"/>
        <end position="244"/>
    </location>
</feature>
<dbReference type="Gene3D" id="3.30.70.330">
    <property type="match status" value="2"/>
</dbReference>
<dbReference type="InterPro" id="IPR000504">
    <property type="entry name" value="RRM_dom"/>
</dbReference>
<dbReference type="PANTHER" id="PTHR24012">
    <property type="entry name" value="RNA BINDING PROTEIN"/>
    <property type="match status" value="1"/>
</dbReference>
<feature type="compositionally biased region" description="Polar residues" evidence="4">
    <location>
        <begin position="131"/>
        <end position="141"/>
    </location>
</feature>
<keyword evidence="7" id="KW-1185">Reference proteome</keyword>
<evidence type="ECO:0000259" key="5">
    <source>
        <dbReference type="PROSITE" id="PS50102"/>
    </source>
</evidence>
<evidence type="ECO:0000256" key="4">
    <source>
        <dbReference type="SAM" id="MobiDB-lite"/>
    </source>
</evidence>
<keyword evidence="1" id="KW-0677">Repeat</keyword>
<evidence type="ECO:0000313" key="6">
    <source>
        <dbReference type="EMBL" id="ORZ37420.1"/>
    </source>
</evidence>
<dbReference type="OrthoDB" id="271725at2759"/>
<keyword evidence="2 3" id="KW-0694">RNA-binding</keyword>
<dbReference type="InterPro" id="IPR035979">
    <property type="entry name" value="RBD_domain_sf"/>
</dbReference>
<feature type="compositionally biased region" description="Polar residues" evidence="4">
    <location>
        <begin position="110"/>
        <end position="120"/>
    </location>
</feature>
<proteinExistence type="predicted"/>
<evidence type="ECO:0000313" key="7">
    <source>
        <dbReference type="Proteomes" id="UP000193411"/>
    </source>
</evidence>
<accession>A0A1Y2HS48</accession>
<dbReference type="AlphaFoldDB" id="A0A1Y2HS48"/>
<evidence type="ECO:0000256" key="3">
    <source>
        <dbReference type="PROSITE-ProRule" id="PRU00176"/>
    </source>
</evidence>
<feature type="region of interest" description="Disordered" evidence="4">
    <location>
        <begin position="43"/>
        <end position="74"/>
    </location>
</feature>